<organism evidence="2 3">
    <name type="scientific">Noviherbaspirillum sedimenti</name>
    <dbReference type="NCBI Taxonomy" id="2320865"/>
    <lineage>
        <taxon>Bacteria</taxon>
        <taxon>Pseudomonadati</taxon>
        <taxon>Pseudomonadota</taxon>
        <taxon>Betaproteobacteria</taxon>
        <taxon>Burkholderiales</taxon>
        <taxon>Oxalobacteraceae</taxon>
        <taxon>Noviherbaspirillum</taxon>
    </lineage>
</organism>
<dbReference type="InterPro" id="IPR036291">
    <property type="entry name" value="NAD(P)-bd_dom_sf"/>
</dbReference>
<proteinExistence type="inferred from homology"/>
<dbReference type="CDD" id="cd05233">
    <property type="entry name" value="SDR_c"/>
    <property type="match status" value="1"/>
</dbReference>
<name>A0A3A3GI84_9BURK</name>
<dbReference type="EMBL" id="QYUQ01000002">
    <property type="protein sequence ID" value="RJG00610.1"/>
    <property type="molecule type" value="Genomic_DNA"/>
</dbReference>
<dbReference type="PRINTS" id="PR00080">
    <property type="entry name" value="SDRFAMILY"/>
</dbReference>
<protein>
    <submittedName>
        <fullName evidence="2">SDR family oxidoreductase</fullName>
    </submittedName>
</protein>
<reference evidence="3" key="1">
    <citation type="submission" date="2018-09" db="EMBL/GenBank/DDBJ databases">
        <authorList>
            <person name="Zhu H."/>
        </authorList>
    </citation>
    <scope>NUCLEOTIDE SEQUENCE [LARGE SCALE GENOMIC DNA]</scope>
    <source>
        <strain evidence="3">K1S02-23</strain>
    </source>
</reference>
<dbReference type="RefSeq" id="WP_119784065.1">
    <property type="nucleotide sequence ID" value="NZ_QYUQ01000002.1"/>
</dbReference>
<dbReference type="Proteomes" id="UP000266327">
    <property type="component" value="Unassembled WGS sequence"/>
</dbReference>
<dbReference type="PANTHER" id="PTHR43975">
    <property type="entry name" value="ZGC:101858"/>
    <property type="match status" value="1"/>
</dbReference>
<keyword evidence="3" id="KW-1185">Reference proteome</keyword>
<dbReference type="OrthoDB" id="9790266at2"/>
<sequence length="264" mass="29289">MGMLEGQTVFLSGVGEGLGRDAALLFAREGADLVITARRPDIIESIAAEVRQLGRKCLPVVCDITKLDDCERSTHAAIERFGKIDTLVNIAYVTDWPKRLTLLESEPDLSNYRGCFEVNVFATLQMTRLVAKHMVERRAGRIVMINTMTAEKVYPGSEGYSGSKIALQRMTRAVAMELGEYGIRVNSMHPGFMWGPQVEKVMNLRAIQNGTTPEQELKKVTDQAALRYVPPTEEYARTLLFFASSLSDAVTGQSLHVNGGLYFH</sequence>
<evidence type="ECO:0000313" key="3">
    <source>
        <dbReference type="Proteomes" id="UP000266327"/>
    </source>
</evidence>
<gene>
    <name evidence="2" type="ORF">D3878_02640</name>
</gene>
<dbReference type="SUPFAM" id="SSF51735">
    <property type="entry name" value="NAD(P)-binding Rossmann-fold domains"/>
    <property type="match status" value="1"/>
</dbReference>
<comment type="caution">
    <text evidence="2">The sequence shown here is derived from an EMBL/GenBank/DDBJ whole genome shotgun (WGS) entry which is preliminary data.</text>
</comment>
<dbReference type="PRINTS" id="PR00081">
    <property type="entry name" value="GDHRDH"/>
</dbReference>
<comment type="similarity">
    <text evidence="1">Belongs to the short-chain dehydrogenases/reductases (SDR) family.</text>
</comment>
<dbReference type="AlphaFoldDB" id="A0A3A3GI84"/>
<dbReference type="Pfam" id="PF13561">
    <property type="entry name" value="adh_short_C2"/>
    <property type="match status" value="1"/>
</dbReference>
<dbReference type="InterPro" id="IPR002347">
    <property type="entry name" value="SDR_fam"/>
</dbReference>
<evidence type="ECO:0000313" key="2">
    <source>
        <dbReference type="EMBL" id="RJG00610.1"/>
    </source>
</evidence>
<dbReference type="PANTHER" id="PTHR43975:SF2">
    <property type="entry name" value="EG:BACR7A4.14 PROTEIN-RELATED"/>
    <property type="match status" value="1"/>
</dbReference>
<evidence type="ECO:0000256" key="1">
    <source>
        <dbReference type="ARBA" id="ARBA00006484"/>
    </source>
</evidence>
<dbReference type="FunFam" id="3.40.50.720:FF:000084">
    <property type="entry name" value="Short-chain dehydrogenase reductase"/>
    <property type="match status" value="1"/>
</dbReference>
<accession>A0A3A3GI84</accession>
<dbReference type="Gene3D" id="3.40.50.720">
    <property type="entry name" value="NAD(P)-binding Rossmann-like Domain"/>
    <property type="match status" value="1"/>
</dbReference>